<evidence type="ECO:0000313" key="2">
    <source>
        <dbReference type="Proteomes" id="UP000094527"/>
    </source>
</evidence>
<gene>
    <name evidence="1" type="ORF">Ocin01_15206</name>
</gene>
<dbReference type="OMA" id="YCTHFET"/>
<dbReference type="EMBL" id="LJIJ01001537">
    <property type="protein sequence ID" value="ODM91476.1"/>
    <property type="molecule type" value="Genomic_DNA"/>
</dbReference>
<organism evidence="1 2">
    <name type="scientific">Orchesella cincta</name>
    <name type="common">Springtail</name>
    <name type="synonym">Podura cincta</name>
    <dbReference type="NCBI Taxonomy" id="48709"/>
    <lineage>
        <taxon>Eukaryota</taxon>
        <taxon>Metazoa</taxon>
        <taxon>Ecdysozoa</taxon>
        <taxon>Arthropoda</taxon>
        <taxon>Hexapoda</taxon>
        <taxon>Collembola</taxon>
        <taxon>Entomobryomorpha</taxon>
        <taxon>Entomobryoidea</taxon>
        <taxon>Orchesellidae</taxon>
        <taxon>Orchesellinae</taxon>
        <taxon>Orchesella</taxon>
    </lineage>
</organism>
<dbReference type="AlphaFoldDB" id="A0A1D2MEM9"/>
<comment type="caution">
    <text evidence="1">The sequence shown here is derived from an EMBL/GenBank/DDBJ whole genome shotgun (WGS) entry which is preliminary data.</text>
</comment>
<proteinExistence type="predicted"/>
<dbReference type="InterPro" id="IPR012337">
    <property type="entry name" value="RNaseH-like_sf"/>
</dbReference>
<protein>
    <recommendedName>
        <fullName evidence="3">DUF659 domain-containing protein</fullName>
    </recommendedName>
</protein>
<keyword evidence="2" id="KW-1185">Reference proteome</keyword>
<dbReference type="STRING" id="48709.A0A1D2MEM9"/>
<accession>A0A1D2MEM9</accession>
<dbReference type="OrthoDB" id="6769010at2759"/>
<dbReference type="Proteomes" id="UP000094527">
    <property type="component" value="Unassembled WGS sequence"/>
</dbReference>
<name>A0A1D2MEM9_ORCCI</name>
<reference evidence="1 2" key="1">
    <citation type="journal article" date="2016" name="Genome Biol. Evol.">
        <title>Gene Family Evolution Reflects Adaptation to Soil Environmental Stressors in the Genome of the Collembolan Orchesella cincta.</title>
        <authorList>
            <person name="Faddeeva-Vakhrusheva A."/>
            <person name="Derks M.F."/>
            <person name="Anvar S.Y."/>
            <person name="Agamennone V."/>
            <person name="Suring W."/>
            <person name="Smit S."/>
            <person name="van Straalen N.M."/>
            <person name="Roelofs D."/>
        </authorList>
    </citation>
    <scope>NUCLEOTIDE SEQUENCE [LARGE SCALE GENOMIC DNA]</scope>
    <source>
        <tissue evidence="1">Mixed pool</tissue>
    </source>
</reference>
<evidence type="ECO:0000313" key="1">
    <source>
        <dbReference type="EMBL" id="ODM91476.1"/>
    </source>
</evidence>
<dbReference type="SUPFAM" id="SSF53098">
    <property type="entry name" value="Ribonuclease H-like"/>
    <property type="match status" value="2"/>
</dbReference>
<sequence>MLRAGKNLKKTYPELMHVTCLAHGLNRVAETIKDLFPLSNRMMASVKAVFKKAPSRIVKYKDLHPNLALPPEPIQTRWGTWLVAADFYAEHFDAIKSVVDSLDKSDAASIKNAQNLLGMQSLRMNLCASVHKSVKEKLASVIDKNPDYQKLVKVSKVINGESSGVHGVNLRPDILAALKFCPITSVEVERSFSMEKAILTDRRHRFLMENLEKVVVCHYELSLSDDLIDLFEED</sequence>
<evidence type="ECO:0008006" key="3">
    <source>
        <dbReference type="Google" id="ProtNLM"/>
    </source>
</evidence>